<evidence type="ECO:0000256" key="2">
    <source>
        <dbReference type="SAM" id="Phobius"/>
    </source>
</evidence>
<dbReference type="AlphaFoldDB" id="A0A7R9BEI0"/>
<dbReference type="OrthoDB" id="6071166at2759"/>
<dbReference type="InterPro" id="IPR000719">
    <property type="entry name" value="Prot_kinase_dom"/>
</dbReference>
<keyword evidence="2" id="KW-1133">Transmembrane helix</keyword>
<dbReference type="Gene3D" id="1.10.510.10">
    <property type="entry name" value="Transferase(Phosphotransferase) domain 1"/>
    <property type="match status" value="1"/>
</dbReference>
<reference evidence="4" key="1">
    <citation type="submission" date="2020-11" db="EMBL/GenBank/DDBJ databases">
        <authorList>
            <person name="Tran Van P."/>
        </authorList>
    </citation>
    <scope>NUCLEOTIDE SEQUENCE</scope>
</reference>
<feature type="region of interest" description="Disordered" evidence="1">
    <location>
        <begin position="77"/>
        <end position="146"/>
    </location>
</feature>
<feature type="transmembrane region" description="Helical" evidence="2">
    <location>
        <begin position="37"/>
        <end position="56"/>
    </location>
</feature>
<dbReference type="PROSITE" id="PS00109">
    <property type="entry name" value="PROTEIN_KINASE_TYR"/>
    <property type="match status" value="1"/>
</dbReference>
<dbReference type="PRINTS" id="PR00109">
    <property type="entry name" value="TYRKINASE"/>
</dbReference>
<accession>A0A7R9BEI0</accession>
<dbReference type="InterPro" id="IPR001245">
    <property type="entry name" value="Ser-Thr/Tyr_kinase_cat_dom"/>
</dbReference>
<dbReference type="GO" id="GO:0010976">
    <property type="term" value="P:positive regulation of neuron projection development"/>
    <property type="evidence" value="ECO:0007669"/>
    <property type="project" value="TreeGrafter"/>
</dbReference>
<dbReference type="InterPro" id="IPR008266">
    <property type="entry name" value="Tyr_kinase_AS"/>
</dbReference>
<evidence type="ECO:0000259" key="3">
    <source>
        <dbReference type="PROSITE" id="PS50011"/>
    </source>
</evidence>
<evidence type="ECO:0000256" key="1">
    <source>
        <dbReference type="SAM" id="MobiDB-lite"/>
    </source>
</evidence>
<organism evidence="4">
    <name type="scientific">Notodromas monacha</name>
    <dbReference type="NCBI Taxonomy" id="399045"/>
    <lineage>
        <taxon>Eukaryota</taxon>
        <taxon>Metazoa</taxon>
        <taxon>Ecdysozoa</taxon>
        <taxon>Arthropoda</taxon>
        <taxon>Crustacea</taxon>
        <taxon>Oligostraca</taxon>
        <taxon>Ostracoda</taxon>
        <taxon>Podocopa</taxon>
        <taxon>Podocopida</taxon>
        <taxon>Cypridocopina</taxon>
        <taxon>Cypridoidea</taxon>
        <taxon>Cyprididae</taxon>
        <taxon>Notodromas</taxon>
    </lineage>
</organism>
<dbReference type="GO" id="GO:0005518">
    <property type="term" value="F:collagen binding"/>
    <property type="evidence" value="ECO:0007669"/>
    <property type="project" value="TreeGrafter"/>
</dbReference>
<gene>
    <name evidence="4" type="ORF">NMOB1V02_LOCUS1063</name>
</gene>
<sequence length="488" mass="55610">MKRVITRNDRSTRVRNVYTATLYVHKANVTSRIRMRLAVLLWLYVSVLYSLLVFLASGHEVSTESEIALLPRITSQPGLSGQESVSPEPRHRSEKVAQRRERSRRQQFAIPRFNSERSPATTPLLGRHNSLRRSSSNRSSENDLFHPGHRYYVSSPECGIEFCGVREVPRESISFLERLGGGDFATIFLCKIPRRSSGSAEDYNLPGECFESTELVVLKTLTRCNASDSESATLAQEVALLSELRDPNIANIIGISRTTEDPLSRYSVIVEYLPFGDLHSFLRTKNRSAPGTEFLPDQDFDTFLSSVNKLTCGDLLFMATQIASGMMYLESLTCVHRDLAARNILVGSGLHVKISDFAMYQEKFSRDYYMFENTKLPIRWMAWEGISTGKWSGGSDVWAFSVTLWEIFTFAQGQPYDGLSDDEVIRNAIVHEFSPQVSWISCTTPPFRYCCKEFFLSLRGFLLTCWLIIFELIIVKVMHHFHDRSHLE</sequence>
<keyword evidence="2" id="KW-0812">Transmembrane</keyword>
<keyword evidence="5" id="KW-1185">Reference proteome</keyword>
<dbReference type="GO" id="GO:0005524">
    <property type="term" value="F:ATP binding"/>
    <property type="evidence" value="ECO:0007669"/>
    <property type="project" value="InterPro"/>
</dbReference>
<feature type="transmembrane region" description="Helical" evidence="2">
    <location>
        <begin position="454"/>
        <end position="475"/>
    </location>
</feature>
<protein>
    <recommendedName>
        <fullName evidence="3">Protein kinase domain-containing protein</fullName>
    </recommendedName>
</protein>
<dbReference type="GO" id="GO:0051897">
    <property type="term" value="P:positive regulation of phosphatidylinositol 3-kinase/protein kinase B signal transduction"/>
    <property type="evidence" value="ECO:0007669"/>
    <property type="project" value="TreeGrafter"/>
</dbReference>
<feature type="domain" description="Protein kinase" evidence="3">
    <location>
        <begin position="173"/>
        <end position="488"/>
    </location>
</feature>
<evidence type="ECO:0000313" key="5">
    <source>
        <dbReference type="Proteomes" id="UP000678499"/>
    </source>
</evidence>
<dbReference type="InterPro" id="IPR050122">
    <property type="entry name" value="RTK"/>
</dbReference>
<evidence type="ECO:0000313" key="4">
    <source>
        <dbReference type="EMBL" id="CAD7273164.1"/>
    </source>
</evidence>
<dbReference type="GO" id="GO:0043235">
    <property type="term" value="C:receptor complex"/>
    <property type="evidence" value="ECO:0007669"/>
    <property type="project" value="TreeGrafter"/>
</dbReference>
<proteinExistence type="predicted"/>
<dbReference type="EMBL" id="OA882139">
    <property type="protein sequence ID" value="CAD7273164.1"/>
    <property type="molecule type" value="Genomic_DNA"/>
</dbReference>
<feature type="compositionally biased region" description="Basic and acidic residues" evidence="1">
    <location>
        <begin position="88"/>
        <end position="100"/>
    </location>
</feature>
<dbReference type="Pfam" id="PF07714">
    <property type="entry name" value="PK_Tyr_Ser-Thr"/>
    <property type="match status" value="1"/>
</dbReference>
<dbReference type="PANTHER" id="PTHR24416">
    <property type="entry name" value="TYROSINE-PROTEIN KINASE RECEPTOR"/>
    <property type="match status" value="1"/>
</dbReference>
<dbReference type="GO" id="GO:0005886">
    <property type="term" value="C:plasma membrane"/>
    <property type="evidence" value="ECO:0007669"/>
    <property type="project" value="TreeGrafter"/>
</dbReference>
<dbReference type="GO" id="GO:0038062">
    <property type="term" value="F:protein tyrosine kinase collagen receptor activity"/>
    <property type="evidence" value="ECO:0007669"/>
    <property type="project" value="TreeGrafter"/>
</dbReference>
<dbReference type="Proteomes" id="UP000678499">
    <property type="component" value="Unassembled WGS sequence"/>
</dbReference>
<dbReference type="SUPFAM" id="SSF56112">
    <property type="entry name" value="Protein kinase-like (PK-like)"/>
    <property type="match status" value="1"/>
</dbReference>
<dbReference type="InterPro" id="IPR020635">
    <property type="entry name" value="Tyr_kinase_cat_dom"/>
</dbReference>
<dbReference type="InterPro" id="IPR011009">
    <property type="entry name" value="Kinase-like_dom_sf"/>
</dbReference>
<dbReference type="EMBL" id="CAJPEX010000102">
    <property type="protein sequence ID" value="CAG0913316.1"/>
    <property type="molecule type" value="Genomic_DNA"/>
</dbReference>
<name>A0A7R9BEI0_9CRUS</name>
<dbReference type="Gene3D" id="3.30.200.20">
    <property type="entry name" value="Phosphorylase Kinase, domain 1"/>
    <property type="match status" value="1"/>
</dbReference>
<dbReference type="PROSITE" id="PS50011">
    <property type="entry name" value="PROTEIN_KINASE_DOM"/>
    <property type="match status" value="1"/>
</dbReference>
<keyword evidence="2" id="KW-0472">Membrane</keyword>
<dbReference type="PANTHER" id="PTHR24416:SF634">
    <property type="entry name" value="DISCOIDIN DOMAIN-CONTAINING RECEPTOR TYROSINE KINASE B"/>
    <property type="match status" value="1"/>
</dbReference>
<dbReference type="SMART" id="SM00219">
    <property type="entry name" value="TyrKc"/>
    <property type="match status" value="1"/>
</dbReference>